<dbReference type="RefSeq" id="WP_057754513.1">
    <property type="nucleotide sequence ID" value="NZ_JQBP01000002.1"/>
</dbReference>
<dbReference type="CDD" id="cd01935">
    <property type="entry name" value="Ntn_CGH_like"/>
    <property type="match status" value="1"/>
</dbReference>
<evidence type="ECO:0000256" key="2">
    <source>
        <dbReference type="ARBA" id="ARBA00022801"/>
    </source>
</evidence>
<dbReference type="InterPro" id="IPR029055">
    <property type="entry name" value="Ntn_hydrolases_N"/>
</dbReference>
<dbReference type="EMBL" id="JQBP01000002">
    <property type="protein sequence ID" value="KRN75420.1"/>
    <property type="molecule type" value="Genomic_DNA"/>
</dbReference>
<evidence type="ECO:0000313" key="5">
    <source>
        <dbReference type="Proteomes" id="UP000051655"/>
    </source>
</evidence>
<evidence type="ECO:0000313" key="4">
    <source>
        <dbReference type="EMBL" id="KRN75420.1"/>
    </source>
</evidence>
<comment type="similarity">
    <text evidence="1">Belongs to the peptidase C59 family.</text>
</comment>
<organism evidence="4 5">
    <name type="scientific">Weissella kandleri</name>
    <dbReference type="NCBI Taxonomy" id="1616"/>
    <lineage>
        <taxon>Bacteria</taxon>
        <taxon>Bacillati</taxon>
        <taxon>Bacillota</taxon>
        <taxon>Bacilli</taxon>
        <taxon>Lactobacillales</taxon>
        <taxon>Lactobacillaceae</taxon>
        <taxon>Weissella</taxon>
    </lineage>
</organism>
<comment type="caution">
    <text evidence="4">The sequence shown here is derived from an EMBL/GenBank/DDBJ whole genome shotgun (WGS) entry which is preliminary data.</text>
</comment>
<evidence type="ECO:0000259" key="3">
    <source>
        <dbReference type="Pfam" id="PF02275"/>
    </source>
</evidence>
<feature type="domain" description="Choloylglycine hydrolase/NAAA C-terminal" evidence="3">
    <location>
        <begin position="89"/>
        <end position="260"/>
    </location>
</feature>
<reference evidence="4 5" key="1">
    <citation type="journal article" date="2015" name="Genome Announc.">
        <title>Expanding the biotechnology potential of lactobacilli through comparative genomics of 213 strains and associated genera.</title>
        <authorList>
            <person name="Sun Z."/>
            <person name="Harris H.M."/>
            <person name="McCann A."/>
            <person name="Guo C."/>
            <person name="Argimon S."/>
            <person name="Zhang W."/>
            <person name="Yang X."/>
            <person name="Jeffery I.B."/>
            <person name="Cooney J.C."/>
            <person name="Kagawa T.F."/>
            <person name="Liu W."/>
            <person name="Song Y."/>
            <person name="Salvetti E."/>
            <person name="Wrobel A."/>
            <person name="Rasinkangas P."/>
            <person name="Parkhill J."/>
            <person name="Rea M.C."/>
            <person name="O'Sullivan O."/>
            <person name="Ritari J."/>
            <person name="Douillard F.P."/>
            <person name="Paul Ross R."/>
            <person name="Yang R."/>
            <person name="Briner A.E."/>
            <person name="Felis G.E."/>
            <person name="de Vos W.M."/>
            <person name="Barrangou R."/>
            <person name="Klaenhammer T.R."/>
            <person name="Caufield P.W."/>
            <person name="Cui Y."/>
            <person name="Zhang H."/>
            <person name="O'Toole P.W."/>
        </authorList>
    </citation>
    <scope>NUCLEOTIDE SEQUENCE [LARGE SCALE GENOMIC DNA]</scope>
    <source>
        <strain evidence="4 5">DSM 20593</strain>
    </source>
</reference>
<evidence type="ECO:0000256" key="1">
    <source>
        <dbReference type="ARBA" id="ARBA00006625"/>
    </source>
</evidence>
<dbReference type="GO" id="GO:0016787">
    <property type="term" value="F:hydrolase activity"/>
    <property type="evidence" value="ECO:0007669"/>
    <property type="project" value="UniProtKB-KW"/>
</dbReference>
<dbReference type="OrthoDB" id="8617387at2"/>
<dbReference type="SUPFAM" id="SSF56235">
    <property type="entry name" value="N-terminal nucleophile aminohydrolases (Ntn hydrolases)"/>
    <property type="match status" value="1"/>
</dbReference>
<keyword evidence="5" id="KW-1185">Reference proteome</keyword>
<dbReference type="STRING" id="1616.IV73_GL000586"/>
<dbReference type="AlphaFoldDB" id="A0A0R2JKX7"/>
<protein>
    <recommendedName>
        <fullName evidence="3">Choloylglycine hydrolase/NAAA C-terminal domain-containing protein</fullName>
    </recommendedName>
</protein>
<dbReference type="PANTHER" id="PTHR35527:SF2">
    <property type="entry name" value="HYDROLASE"/>
    <property type="match status" value="1"/>
</dbReference>
<dbReference type="PATRIC" id="fig|1616.3.peg.602"/>
<dbReference type="Pfam" id="PF02275">
    <property type="entry name" value="CBAH"/>
    <property type="match status" value="1"/>
</dbReference>
<dbReference type="Proteomes" id="UP000051655">
    <property type="component" value="Unassembled WGS sequence"/>
</dbReference>
<accession>A0A0R2JKX7</accession>
<gene>
    <name evidence="4" type="ORF">IV73_GL000586</name>
</gene>
<keyword evidence="2" id="KW-0378">Hydrolase</keyword>
<sequence length="347" mass="38704">MKRGLKWLGILLVLLILGIGLLFKDDLLTLATVKKINDKPFYKMNYQGDYALDELLQKGVRSDQELAKFAAKKLLKGMPVQVNVPNLGCTTFNAQTPSGDHLFARNYDLDNGPAMIVKTKPAHGYQSISMVDPSLVGVEADNINRPMSKALELVAPYIPLDGMNEAGLSVGVLRLADQPTKQDTGKKGVTTTIALRMLLDKAKNVDEAVRLLKQYDMNSSARSAFHFQIADRSGKSIVVEYVDNQMKILPMDKKYQVLTNFYLSPEKYNQGSGQDRYAIADHAIAEKQGVMSMSEAMQTLQAAQSNKKYPDGRPLVTQWSSVYNQKTLQMDVAVDRNYGKIYHFNVK</sequence>
<proteinExistence type="inferred from homology"/>
<dbReference type="Gene3D" id="3.60.60.10">
    <property type="entry name" value="Penicillin V Acylase, Chain A"/>
    <property type="match status" value="1"/>
</dbReference>
<dbReference type="InterPro" id="IPR029132">
    <property type="entry name" value="CBAH/NAAA_C"/>
</dbReference>
<name>A0A0R2JKX7_9LACO</name>
<dbReference type="PANTHER" id="PTHR35527">
    <property type="entry name" value="CHOLOYLGLYCINE HYDROLASE"/>
    <property type="match status" value="1"/>
</dbReference>
<dbReference type="InterPro" id="IPR052193">
    <property type="entry name" value="Peptidase_C59"/>
</dbReference>